<accession>A0A556MSR5</accession>
<feature type="domain" description="Amidohydrolase-related" evidence="2">
    <location>
        <begin position="52"/>
        <end position="375"/>
    </location>
</feature>
<dbReference type="InterPro" id="IPR032466">
    <property type="entry name" value="Metal_Hydrolase"/>
</dbReference>
<dbReference type="InterPro" id="IPR006680">
    <property type="entry name" value="Amidohydro-rel"/>
</dbReference>
<dbReference type="InterPro" id="IPR050287">
    <property type="entry name" value="MTA/SAH_deaminase"/>
</dbReference>
<keyword evidence="1 3" id="KW-0378">Hydrolase</keyword>
<dbReference type="RefSeq" id="WP_144246409.1">
    <property type="nucleotide sequence ID" value="NZ_VLPK01000001.1"/>
</dbReference>
<evidence type="ECO:0000259" key="2">
    <source>
        <dbReference type="Pfam" id="PF01979"/>
    </source>
</evidence>
<dbReference type="PANTHER" id="PTHR43794:SF11">
    <property type="entry name" value="AMIDOHYDROLASE-RELATED DOMAIN-CONTAINING PROTEIN"/>
    <property type="match status" value="1"/>
</dbReference>
<evidence type="ECO:0000256" key="1">
    <source>
        <dbReference type="ARBA" id="ARBA00022801"/>
    </source>
</evidence>
<evidence type="ECO:0000313" key="3">
    <source>
        <dbReference type="EMBL" id="TSJ42839.1"/>
    </source>
</evidence>
<dbReference type="Proteomes" id="UP000318733">
    <property type="component" value="Unassembled WGS sequence"/>
</dbReference>
<dbReference type="Pfam" id="PF01979">
    <property type="entry name" value="Amidohydro_1"/>
    <property type="match status" value="1"/>
</dbReference>
<sequence length="392" mass="43805">MKIFRADYVFPISADPIKDGVITVDDVGKIIAVSDQIPAGADAVPVEQLNGIITPGFVNTHCHVELSHLHGKIPESGGLVEFIKGIQQLRNSDPKEIEAAAIKADNDMYENGIVAVGDISNSNVTIPVKAKSKLYYHTFVETFGFTPERADAVFNNALDLAAQFKPQSCSVTPHAPYSVSKELFKLIKKYSDANPNKNLISIHNQECEDENKFYRYKLGSFNDLYAHFGIDISYFKPQARNSLQSVIPLLTSKQDILMVHNTCTNLKDIYFIKRFDRRIHWCFCPNANLYIENSLPKIDLFLNQGFNITLGTDSLASNNKLCILSEMRTLQQKFPSLSTEILLQWATINGATYLGIDKEKGTLERGKTPGLNLITGLDNMTITPDTKVRRLI</sequence>
<gene>
    <name evidence="3" type="ORF">FO440_01230</name>
</gene>
<name>A0A556MSR5_9SPHI</name>
<proteinExistence type="predicted"/>
<keyword evidence="4" id="KW-1185">Reference proteome</keyword>
<dbReference type="SUPFAM" id="SSF51556">
    <property type="entry name" value="Metallo-dependent hydrolases"/>
    <property type="match status" value="1"/>
</dbReference>
<dbReference type="PANTHER" id="PTHR43794">
    <property type="entry name" value="AMINOHYDROLASE SSNA-RELATED"/>
    <property type="match status" value="1"/>
</dbReference>
<evidence type="ECO:0000313" key="4">
    <source>
        <dbReference type="Proteomes" id="UP000318733"/>
    </source>
</evidence>
<dbReference type="EMBL" id="VLPK01000001">
    <property type="protein sequence ID" value="TSJ42839.1"/>
    <property type="molecule type" value="Genomic_DNA"/>
</dbReference>
<protein>
    <submittedName>
        <fullName evidence="3">Amidohydrolase family protein</fullName>
    </submittedName>
</protein>
<dbReference type="GO" id="GO:0016787">
    <property type="term" value="F:hydrolase activity"/>
    <property type="evidence" value="ECO:0007669"/>
    <property type="project" value="UniProtKB-KW"/>
</dbReference>
<comment type="caution">
    <text evidence="3">The sequence shown here is derived from an EMBL/GenBank/DDBJ whole genome shotgun (WGS) entry which is preliminary data.</text>
</comment>
<reference evidence="3 4" key="1">
    <citation type="submission" date="2019-07" db="EMBL/GenBank/DDBJ databases">
        <authorList>
            <person name="Huq M.A."/>
        </authorList>
    </citation>
    <scope>NUCLEOTIDE SEQUENCE [LARGE SCALE GENOMIC DNA]</scope>
    <source>
        <strain evidence="3 4">MAH-19</strain>
    </source>
</reference>
<dbReference type="OrthoDB" id="9807210at2"/>
<dbReference type="Gene3D" id="3.20.20.140">
    <property type="entry name" value="Metal-dependent hydrolases"/>
    <property type="match status" value="1"/>
</dbReference>
<dbReference type="AlphaFoldDB" id="A0A556MSR5"/>
<organism evidence="3 4">
    <name type="scientific">Mucilaginibacter corticis</name>
    <dbReference type="NCBI Taxonomy" id="2597670"/>
    <lineage>
        <taxon>Bacteria</taxon>
        <taxon>Pseudomonadati</taxon>
        <taxon>Bacteroidota</taxon>
        <taxon>Sphingobacteriia</taxon>
        <taxon>Sphingobacteriales</taxon>
        <taxon>Sphingobacteriaceae</taxon>
        <taxon>Mucilaginibacter</taxon>
    </lineage>
</organism>